<dbReference type="SUPFAM" id="SSF53697">
    <property type="entry name" value="SIS domain"/>
    <property type="match status" value="1"/>
</dbReference>
<gene>
    <name evidence="4" type="ORF">PhaeoP13_02568</name>
</gene>
<evidence type="ECO:0000313" key="5">
    <source>
        <dbReference type="Proteomes" id="UP000218606"/>
    </source>
</evidence>
<dbReference type="Proteomes" id="UP000218606">
    <property type="component" value="Chromosome"/>
</dbReference>
<evidence type="ECO:0000259" key="3">
    <source>
        <dbReference type="PROSITE" id="PS51464"/>
    </source>
</evidence>
<dbReference type="InterPro" id="IPR035466">
    <property type="entry name" value="GlmS/AgaS_SIS"/>
</dbReference>
<reference evidence="4 5" key="1">
    <citation type="journal article" date="2017" name="Front. Microbiol.">
        <title>Phaeobacter piscinae sp. nov., a species of the Roseobacter group and potential aquaculture probiont.</title>
        <authorList>
            <person name="Sonnenschein E.C."/>
            <person name="Phippen C.B.W."/>
            <person name="Nielsen K.F."/>
            <person name="Mateiu R.V."/>
            <person name="Melchiorsen J."/>
            <person name="Gram L."/>
            <person name="Overmann J."/>
            <person name="Freese H.M."/>
        </authorList>
    </citation>
    <scope>NUCLEOTIDE SEQUENCE [LARGE SCALE GENOMIC DNA]</scope>
    <source>
        <strain evidence="4 5">P13</strain>
    </source>
</reference>
<dbReference type="GO" id="GO:0008483">
    <property type="term" value="F:transaminase activity"/>
    <property type="evidence" value="ECO:0007669"/>
    <property type="project" value="UniProtKB-KW"/>
</dbReference>
<organism evidence="4 5">
    <name type="scientific">Phaeobacter piscinae</name>
    <dbReference type="NCBI Taxonomy" id="1580596"/>
    <lineage>
        <taxon>Bacteria</taxon>
        <taxon>Pseudomonadati</taxon>
        <taxon>Pseudomonadota</taxon>
        <taxon>Alphaproteobacteria</taxon>
        <taxon>Rhodobacterales</taxon>
        <taxon>Roseobacteraceae</taxon>
        <taxon>Phaeobacter</taxon>
    </lineage>
</organism>
<dbReference type="GO" id="GO:0097367">
    <property type="term" value="F:carbohydrate derivative binding"/>
    <property type="evidence" value="ECO:0007669"/>
    <property type="project" value="InterPro"/>
</dbReference>
<dbReference type="GO" id="GO:1901135">
    <property type="term" value="P:carbohydrate derivative metabolic process"/>
    <property type="evidence" value="ECO:0007669"/>
    <property type="project" value="InterPro"/>
</dbReference>
<dbReference type="InterPro" id="IPR046348">
    <property type="entry name" value="SIS_dom_sf"/>
</dbReference>
<dbReference type="CDD" id="cd05008">
    <property type="entry name" value="SIS_GlmS_GlmD_1"/>
    <property type="match status" value="1"/>
</dbReference>
<dbReference type="RefSeq" id="WP_096872370.1">
    <property type="nucleotide sequence ID" value="NZ_CP010715.1"/>
</dbReference>
<keyword evidence="1" id="KW-0032">Aminotransferase</keyword>
<dbReference type="CDD" id="cd05009">
    <property type="entry name" value="SIS_GlmS_GlmD_2"/>
    <property type="match status" value="1"/>
</dbReference>
<dbReference type="PANTHER" id="PTHR10937:SF8">
    <property type="entry name" value="AMINOTRANSFERASE-RELATED"/>
    <property type="match status" value="1"/>
</dbReference>
<name>A0AAN1GSS4_9RHOB</name>
<dbReference type="AlphaFoldDB" id="A0AAN1GSS4"/>
<feature type="domain" description="SIS" evidence="3">
    <location>
        <begin position="196"/>
        <end position="332"/>
    </location>
</feature>
<keyword evidence="2" id="KW-0677">Repeat</keyword>
<dbReference type="Pfam" id="PF01380">
    <property type="entry name" value="SIS"/>
    <property type="match status" value="2"/>
</dbReference>
<evidence type="ECO:0000256" key="2">
    <source>
        <dbReference type="ARBA" id="ARBA00022737"/>
    </source>
</evidence>
<dbReference type="PROSITE" id="PS51464">
    <property type="entry name" value="SIS"/>
    <property type="match status" value="2"/>
</dbReference>
<dbReference type="Gene3D" id="3.40.50.10490">
    <property type="entry name" value="Glucose-6-phosphate isomerase like protein, domain 1"/>
    <property type="match status" value="2"/>
</dbReference>
<protein>
    <submittedName>
        <fullName evidence="4">Hexosephosphate binding protein</fullName>
    </submittedName>
</protein>
<evidence type="ECO:0000313" key="4">
    <source>
        <dbReference type="EMBL" id="ATG44481.1"/>
    </source>
</evidence>
<dbReference type="InterPro" id="IPR035490">
    <property type="entry name" value="GlmS/FrlB_SIS"/>
</dbReference>
<feature type="domain" description="SIS" evidence="3">
    <location>
        <begin position="34"/>
        <end position="183"/>
    </location>
</feature>
<dbReference type="EMBL" id="CP010767">
    <property type="protein sequence ID" value="ATG44481.1"/>
    <property type="molecule type" value="Genomic_DNA"/>
</dbReference>
<keyword evidence="1" id="KW-0808">Transferase</keyword>
<accession>A0AAN1GSS4</accession>
<sequence>MTDITKMRREIDEIPTAVDRLLSHGRAEIEAVANAARALDPNVMVTVARGSSDHVCTYLKYASEIMLGVPVASVGPSVASIYKAPLRLKGALSLAVSQSGKSPDIVSMADSARNDGALSVALTNDAASPLAAAADHTLDIHAGPELSVAATKTFVTSAVAGLWLLAQWDRNQAVLAALHALPEQLERACRIDWPEVRDAIGARSSLFTLGRGQALAVSNEAALKFKETCQLHAESYSSAEVLHGPVSIVEEGFPVLGFAAADAAEGALAGIADQIAAKGAQVFATTDKVTAAQRVDHVRTDHALTDPISLIVSFYAMVEAFAASRGIDPDAPRHLKKVTETV</sequence>
<evidence type="ECO:0000256" key="1">
    <source>
        <dbReference type="ARBA" id="ARBA00022576"/>
    </source>
</evidence>
<dbReference type="PANTHER" id="PTHR10937">
    <property type="entry name" value="GLUCOSAMINE--FRUCTOSE-6-PHOSPHATE AMINOTRANSFERASE, ISOMERIZING"/>
    <property type="match status" value="1"/>
</dbReference>
<dbReference type="InterPro" id="IPR001347">
    <property type="entry name" value="SIS_dom"/>
</dbReference>
<proteinExistence type="predicted"/>